<evidence type="ECO:0000313" key="1">
    <source>
        <dbReference type="EMBL" id="WAL62445.1"/>
    </source>
</evidence>
<proteinExistence type="predicted"/>
<name>A0A9E8ZJP6_9CYAN</name>
<dbReference type="EMBL" id="CP113797">
    <property type="protein sequence ID" value="WAL62445.1"/>
    <property type="molecule type" value="Genomic_DNA"/>
</dbReference>
<accession>A0A9E8ZJP6</accession>
<dbReference type="RefSeq" id="WP_268612785.1">
    <property type="nucleotide sequence ID" value="NZ_CP113797.1"/>
</dbReference>
<protein>
    <submittedName>
        <fullName evidence="1">Uncharacterized protein</fullName>
    </submittedName>
</protein>
<gene>
    <name evidence="1" type="ORF">OXH18_10770</name>
</gene>
<dbReference type="KEGG" id="tsin:OXH18_10770"/>
<sequence length="42" mass="4595">MIILHDGTGGDLSHVQAMASIEEGFALFDYVRIDQGEMAWIG</sequence>
<evidence type="ECO:0000313" key="2">
    <source>
        <dbReference type="Proteomes" id="UP001163152"/>
    </source>
</evidence>
<dbReference type="AlphaFoldDB" id="A0A9E8ZJP6"/>
<dbReference type="Proteomes" id="UP001163152">
    <property type="component" value="Chromosome"/>
</dbReference>
<organism evidence="1 2">
    <name type="scientific">Thermocoleostomius sinensis A174</name>
    <dbReference type="NCBI Taxonomy" id="2016057"/>
    <lineage>
        <taxon>Bacteria</taxon>
        <taxon>Bacillati</taxon>
        <taxon>Cyanobacteriota</taxon>
        <taxon>Cyanophyceae</taxon>
        <taxon>Oculatellales</taxon>
        <taxon>Oculatellaceae</taxon>
        <taxon>Thermocoleostomius</taxon>
    </lineage>
</organism>
<reference evidence="1" key="1">
    <citation type="submission" date="2022-12" db="EMBL/GenBank/DDBJ databases">
        <title>Polyphasic identification of a Novel Hot-Spring Cyanobacterium Ocullathermofonsia sinensis gen nov. sp. nov. and Genomic Insights on its Adaptations to the Thermal Habitat.</title>
        <authorList>
            <person name="Daroch M."/>
            <person name="Tang J."/>
            <person name="Jiang Y."/>
        </authorList>
    </citation>
    <scope>NUCLEOTIDE SEQUENCE</scope>
    <source>
        <strain evidence="1">PKUAC-SCTA174</strain>
    </source>
</reference>
<keyword evidence="2" id="KW-1185">Reference proteome</keyword>